<dbReference type="Pfam" id="PF00990">
    <property type="entry name" value="GGDEF"/>
    <property type="match status" value="1"/>
</dbReference>
<comment type="caution">
    <text evidence="2">The sequence shown here is derived from an EMBL/GenBank/DDBJ whole genome shotgun (WGS) entry which is preliminary data.</text>
</comment>
<dbReference type="GO" id="GO:0005886">
    <property type="term" value="C:plasma membrane"/>
    <property type="evidence" value="ECO:0007669"/>
    <property type="project" value="TreeGrafter"/>
</dbReference>
<reference evidence="2" key="1">
    <citation type="submission" date="2019-08" db="EMBL/GenBank/DDBJ databases">
        <authorList>
            <person name="Kucharzyk K."/>
            <person name="Murdoch R.W."/>
            <person name="Higgins S."/>
            <person name="Loffler F."/>
        </authorList>
    </citation>
    <scope>NUCLEOTIDE SEQUENCE</scope>
</reference>
<dbReference type="GO" id="GO:0043709">
    <property type="term" value="P:cell adhesion involved in single-species biofilm formation"/>
    <property type="evidence" value="ECO:0007669"/>
    <property type="project" value="TreeGrafter"/>
</dbReference>
<dbReference type="PROSITE" id="PS50887">
    <property type="entry name" value="GGDEF"/>
    <property type="match status" value="1"/>
</dbReference>
<dbReference type="AlphaFoldDB" id="A0A645APV6"/>
<protein>
    <submittedName>
        <fullName evidence="2">Putative diguanylate cyclase DgcE</fullName>
        <ecNumber evidence="2">2.7.7.65</ecNumber>
    </submittedName>
</protein>
<organism evidence="2">
    <name type="scientific">bioreactor metagenome</name>
    <dbReference type="NCBI Taxonomy" id="1076179"/>
    <lineage>
        <taxon>unclassified sequences</taxon>
        <taxon>metagenomes</taxon>
        <taxon>ecological metagenomes</taxon>
    </lineage>
</organism>
<name>A0A645APV6_9ZZZZ</name>
<dbReference type="NCBIfam" id="TIGR00254">
    <property type="entry name" value="GGDEF"/>
    <property type="match status" value="1"/>
</dbReference>
<dbReference type="InterPro" id="IPR043128">
    <property type="entry name" value="Rev_trsase/Diguanyl_cyclase"/>
</dbReference>
<dbReference type="GO" id="GO:1902201">
    <property type="term" value="P:negative regulation of bacterial-type flagellum-dependent cell motility"/>
    <property type="evidence" value="ECO:0007669"/>
    <property type="project" value="TreeGrafter"/>
</dbReference>
<dbReference type="SMART" id="SM00267">
    <property type="entry name" value="GGDEF"/>
    <property type="match status" value="1"/>
</dbReference>
<accession>A0A645APV6</accession>
<dbReference type="PANTHER" id="PTHR45138">
    <property type="entry name" value="REGULATORY COMPONENTS OF SENSORY TRANSDUCTION SYSTEM"/>
    <property type="match status" value="1"/>
</dbReference>
<evidence type="ECO:0000259" key="1">
    <source>
        <dbReference type="PROSITE" id="PS50887"/>
    </source>
</evidence>
<dbReference type="PANTHER" id="PTHR45138:SF23">
    <property type="entry name" value="SIGNALING PROTEIN"/>
    <property type="match status" value="1"/>
</dbReference>
<dbReference type="InterPro" id="IPR050469">
    <property type="entry name" value="Diguanylate_Cyclase"/>
</dbReference>
<dbReference type="EC" id="2.7.7.65" evidence="2"/>
<dbReference type="Gene3D" id="3.30.70.270">
    <property type="match status" value="1"/>
</dbReference>
<dbReference type="InterPro" id="IPR000160">
    <property type="entry name" value="GGDEF_dom"/>
</dbReference>
<dbReference type="CDD" id="cd01949">
    <property type="entry name" value="GGDEF"/>
    <property type="match status" value="1"/>
</dbReference>
<feature type="domain" description="GGDEF" evidence="1">
    <location>
        <begin position="104"/>
        <end position="236"/>
    </location>
</feature>
<dbReference type="GO" id="GO:0052621">
    <property type="term" value="F:diguanylate cyclase activity"/>
    <property type="evidence" value="ECO:0007669"/>
    <property type="project" value="UniProtKB-EC"/>
</dbReference>
<proteinExistence type="predicted"/>
<dbReference type="InterPro" id="IPR029787">
    <property type="entry name" value="Nucleotide_cyclase"/>
</dbReference>
<dbReference type="SUPFAM" id="SSF55073">
    <property type="entry name" value="Nucleotide cyclase"/>
    <property type="match status" value="1"/>
</dbReference>
<sequence>MTYLCTFLEYGELLEPAASETDRFPVLRELYDPKSDAWYKITTDRIKLVGGGYGLLHMIDDISEWKKHESQLRKSASTDDLTGTYSRGAGLIALNEAFEERAVTRTCVAFADVDGLKAINDTYGHTEGDFTIKTIADIFMGCVRKSDWVIRYGGDEFVIIFRDCTVEIANSVIARMHEKIEEINHALDKPYRLSFSIGCTLVEKGFESVEELMAIVDRLMYDKKRVNRLKCCKTKPPAGPYGK</sequence>
<keyword evidence="2" id="KW-0548">Nucleotidyltransferase</keyword>
<keyword evidence="2" id="KW-0808">Transferase</keyword>
<evidence type="ECO:0000313" key="2">
    <source>
        <dbReference type="EMBL" id="MPM55302.1"/>
    </source>
</evidence>
<dbReference type="EMBL" id="VSSQ01015211">
    <property type="protein sequence ID" value="MPM55302.1"/>
    <property type="molecule type" value="Genomic_DNA"/>
</dbReference>
<gene>
    <name evidence="2" type="primary">dgcE_2</name>
    <name evidence="2" type="ORF">SDC9_102096</name>
</gene>